<dbReference type="CDD" id="cd00009">
    <property type="entry name" value="AAA"/>
    <property type="match status" value="1"/>
</dbReference>
<evidence type="ECO:0000313" key="7">
    <source>
        <dbReference type="Proteomes" id="UP000031838"/>
    </source>
</evidence>
<evidence type="ECO:0000256" key="2">
    <source>
        <dbReference type="ARBA" id="ARBA00022840"/>
    </source>
</evidence>
<dbReference type="SUPFAM" id="SSF46689">
    <property type="entry name" value="Homeodomain-like"/>
    <property type="match status" value="1"/>
</dbReference>
<reference evidence="7" key="1">
    <citation type="submission" date="2011-03" db="EMBL/GenBank/DDBJ databases">
        <authorList>
            <person name="Voget S."/>
            <person name="Streit W.R."/>
            <person name="Jaeger K.E."/>
            <person name="Daniel R."/>
        </authorList>
    </citation>
    <scope>NUCLEOTIDE SEQUENCE [LARGE SCALE GENOMIC DNA]</scope>
    <source>
        <strain evidence="7">PG1</strain>
    </source>
</reference>
<dbReference type="SMART" id="SM00382">
    <property type="entry name" value="AAA"/>
    <property type="match status" value="1"/>
</dbReference>
<evidence type="ECO:0000313" key="6">
    <source>
        <dbReference type="EMBL" id="AJK48142.1"/>
    </source>
</evidence>
<dbReference type="Pfam" id="PF25601">
    <property type="entry name" value="AAA_lid_14"/>
    <property type="match status" value="1"/>
</dbReference>
<dbReference type="PROSITE" id="PS00675">
    <property type="entry name" value="SIGMA54_INTERACT_1"/>
    <property type="match status" value="1"/>
</dbReference>
<keyword evidence="1" id="KW-0547">Nucleotide-binding</keyword>
<dbReference type="InterPro" id="IPR058031">
    <property type="entry name" value="AAA_lid_NorR"/>
</dbReference>
<dbReference type="PANTHER" id="PTHR32071">
    <property type="entry name" value="TRANSCRIPTIONAL REGULATORY PROTEIN"/>
    <property type="match status" value="1"/>
</dbReference>
<dbReference type="Pfam" id="PF02954">
    <property type="entry name" value="HTH_8"/>
    <property type="match status" value="1"/>
</dbReference>
<dbReference type="EMBL" id="CP002581">
    <property type="protein sequence ID" value="AJK48142.1"/>
    <property type="molecule type" value="Genomic_DNA"/>
</dbReference>
<dbReference type="GO" id="GO:0043565">
    <property type="term" value="F:sequence-specific DNA binding"/>
    <property type="evidence" value="ECO:0007669"/>
    <property type="project" value="InterPro"/>
</dbReference>
<dbReference type="Proteomes" id="UP000031838">
    <property type="component" value="Chromosome 2"/>
</dbReference>
<dbReference type="FunFam" id="3.40.50.300:FF:000006">
    <property type="entry name" value="DNA-binding transcriptional regulator NtrC"/>
    <property type="match status" value="1"/>
</dbReference>
<keyword evidence="3" id="KW-0805">Transcription regulation</keyword>
<dbReference type="KEGG" id="bpla:bpln_2g00470"/>
<dbReference type="InterPro" id="IPR002197">
    <property type="entry name" value="HTH_Fis"/>
</dbReference>
<organism evidence="6 7">
    <name type="scientific">Burkholderia plantarii</name>
    <dbReference type="NCBI Taxonomy" id="41899"/>
    <lineage>
        <taxon>Bacteria</taxon>
        <taxon>Pseudomonadati</taxon>
        <taxon>Pseudomonadota</taxon>
        <taxon>Betaproteobacteria</taxon>
        <taxon>Burkholderiales</taxon>
        <taxon>Burkholderiaceae</taxon>
        <taxon>Burkholderia</taxon>
    </lineage>
</organism>
<gene>
    <name evidence="6" type="ORF">BGL_2c00440</name>
</gene>
<keyword evidence="2" id="KW-0067">ATP-binding</keyword>
<dbReference type="Gene3D" id="1.10.10.60">
    <property type="entry name" value="Homeodomain-like"/>
    <property type="match status" value="1"/>
</dbReference>
<evidence type="ECO:0000256" key="4">
    <source>
        <dbReference type="ARBA" id="ARBA00023163"/>
    </source>
</evidence>
<dbReference type="HOGENOM" id="CLU_000445_0_7_4"/>
<dbReference type="InterPro" id="IPR009057">
    <property type="entry name" value="Homeodomain-like_sf"/>
</dbReference>
<keyword evidence="4" id="KW-0804">Transcription</keyword>
<protein>
    <submittedName>
        <fullName evidence="6">Putative sigma-54 interacting transcriptional regulator</fullName>
    </submittedName>
</protein>
<dbReference type="InterPro" id="IPR025662">
    <property type="entry name" value="Sigma_54_int_dom_ATP-bd_1"/>
</dbReference>
<evidence type="ECO:0000256" key="3">
    <source>
        <dbReference type="ARBA" id="ARBA00023015"/>
    </source>
</evidence>
<dbReference type="Gene3D" id="3.40.50.300">
    <property type="entry name" value="P-loop containing nucleotide triphosphate hydrolases"/>
    <property type="match status" value="1"/>
</dbReference>
<accession>A0A0B6RS15</accession>
<feature type="domain" description="Sigma-54 factor interaction" evidence="5">
    <location>
        <begin position="11"/>
        <end position="239"/>
    </location>
</feature>
<name>A0A0B6RS15_BURPL</name>
<sequence>MARLDSEPPRLGGQSSSIEALLAKVGRAALAPASVLIVGETGSGKDVVARLLHALGPRAARPFVAINCGAVARDVAESQLFGHEKGSFTGAVAQHIGFFEAARGGTLFLDEIADAPPELQVKLLRVLESGTITRVGGTEPIPVDVRVIAATHHDPAAAVRDGRFREDLFYRIAAVPLHVPPLRRREGDAEQLARELVAHLNARHGTAKRLSAQALRVLNTHSWPGNVRELRNVVERGFILADEQIELHPPALAPAAAASVRDNVMTLQVGATLAQSQQHFIAASLQYFDGNKPRTAKSLGISLKTLYNRLALMRDDDGKSPPG</sequence>
<dbReference type="AlphaFoldDB" id="A0A0B6RS15"/>
<dbReference type="PROSITE" id="PS00688">
    <property type="entry name" value="SIGMA54_INTERACT_3"/>
    <property type="match status" value="1"/>
</dbReference>
<dbReference type="GO" id="GO:0006355">
    <property type="term" value="P:regulation of DNA-templated transcription"/>
    <property type="evidence" value="ECO:0007669"/>
    <property type="project" value="InterPro"/>
</dbReference>
<dbReference type="GO" id="GO:0005524">
    <property type="term" value="F:ATP binding"/>
    <property type="evidence" value="ECO:0007669"/>
    <property type="project" value="UniProtKB-KW"/>
</dbReference>
<dbReference type="PROSITE" id="PS50045">
    <property type="entry name" value="SIGMA54_INTERACT_4"/>
    <property type="match status" value="1"/>
</dbReference>
<keyword evidence="7" id="KW-1185">Reference proteome</keyword>
<dbReference type="RefSeq" id="WP_042626836.1">
    <property type="nucleotide sequence ID" value="NZ_BSTO01000007.1"/>
</dbReference>
<evidence type="ECO:0000256" key="1">
    <source>
        <dbReference type="ARBA" id="ARBA00022741"/>
    </source>
</evidence>
<dbReference type="InterPro" id="IPR002078">
    <property type="entry name" value="Sigma_54_int"/>
</dbReference>
<evidence type="ECO:0000259" key="5">
    <source>
        <dbReference type="PROSITE" id="PS50045"/>
    </source>
</evidence>
<dbReference type="InterPro" id="IPR027417">
    <property type="entry name" value="P-loop_NTPase"/>
</dbReference>
<dbReference type="Gene3D" id="1.10.8.60">
    <property type="match status" value="1"/>
</dbReference>
<dbReference type="Pfam" id="PF00158">
    <property type="entry name" value="Sigma54_activat"/>
    <property type="match status" value="1"/>
</dbReference>
<dbReference type="KEGG" id="bgp:BGL_2c00440"/>
<dbReference type="InterPro" id="IPR003593">
    <property type="entry name" value="AAA+_ATPase"/>
</dbReference>
<proteinExistence type="predicted"/>
<dbReference type="InterPro" id="IPR025944">
    <property type="entry name" value="Sigma_54_int_dom_CS"/>
</dbReference>
<dbReference type="SUPFAM" id="SSF52540">
    <property type="entry name" value="P-loop containing nucleoside triphosphate hydrolases"/>
    <property type="match status" value="1"/>
</dbReference>
<reference evidence="6 7" key="2">
    <citation type="journal article" date="2016" name="Appl. Microbiol. Biotechnol.">
        <title>Mutations improving production and secretion of extracellular lipase by Burkholderia glumae PG1.</title>
        <authorList>
            <person name="Knapp A."/>
            <person name="Voget S."/>
            <person name="Gao R."/>
            <person name="Zaburannyi N."/>
            <person name="Krysciak D."/>
            <person name="Breuer M."/>
            <person name="Hauer B."/>
            <person name="Streit W.R."/>
            <person name="Muller R."/>
            <person name="Daniel R."/>
            <person name="Jaeger K.E."/>
        </authorList>
    </citation>
    <scope>NUCLEOTIDE SEQUENCE [LARGE SCALE GENOMIC DNA]</scope>
    <source>
        <strain evidence="6 7">PG1</strain>
    </source>
</reference>